<feature type="binding site" evidence="5">
    <location>
        <position position="163"/>
    </location>
    <ligand>
        <name>Fe cation</name>
        <dbReference type="ChEBI" id="CHEBI:24875"/>
        <note>catalytic</note>
    </ligand>
</feature>
<organism evidence="6 7">
    <name type="scientific">Arenicella xantha</name>
    <dbReference type="NCBI Taxonomy" id="644221"/>
    <lineage>
        <taxon>Bacteria</taxon>
        <taxon>Pseudomonadati</taxon>
        <taxon>Pseudomonadota</taxon>
        <taxon>Gammaproteobacteria</taxon>
        <taxon>Arenicellales</taxon>
        <taxon>Arenicellaceae</taxon>
        <taxon>Arenicella</taxon>
    </lineage>
</organism>
<reference evidence="6 7" key="1">
    <citation type="submission" date="2018-06" db="EMBL/GenBank/DDBJ databases">
        <title>Genomic Encyclopedia of Type Strains, Phase IV (KMG-IV): sequencing the most valuable type-strain genomes for metagenomic binning, comparative biology and taxonomic classification.</title>
        <authorList>
            <person name="Goeker M."/>
        </authorList>
    </citation>
    <scope>NUCLEOTIDE SEQUENCE [LARGE SCALE GENOMIC DNA]</scope>
    <source>
        <strain evidence="6 7">DSM 24032</strain>
    </source>
</reference>
<keyword evidence="7" id="KW-1185">Reference proteome</keyword>
<evidence type="ECO:0000256" key="2">
    <source>
        <dbReference type="ARBA" id="ARBA00022723"/>
    </source>
</evidence>
<dbReference type="InParanoid" id="A0A395JR05"/>
<evidence type="ECO:0000256" key="5">
    <source>
        <dbReference type="PIRSR" id="PIRSR604294-1"/>
    </source>
</evidence>
<dbReference type="RefSeq" id="WP_113952385.1">
    <property type="nucleotide sequence ID" value="NZ_QNRT01000001.1"/>
</dbReference>
<dbReference type="InterPro" id="IPR004294">
    <property type="entry name" value="Carotenoid_Oase"/>
</dbReference>
<keyword evidence="2 5" id="KW-0479">Metal-binding</keyword>
<proteinExistence type="inferred from homology"/>
<sequence>MKTPPQPIGLFSNLQHEHGFESIPVTGDIADVNGTLYLNGCGIFEQFGQRYDHIFECDGAITAVRFDNGKVYSASKIIKSEGLLEERKVGRHLGSFAAAWPTRFKRMLFGGRKNTSNTNVMPWQGKLYALNEAGKPVEIDPDTLNTVGETSFQSTIKGSFSAHPHRIESRKSLFNYGLTYGKQTKLTVYQLPDVGDASVLCEIPLAHPVMLHDFIVTENHLIFFIPPAKVRVFRMLLALKPFQKNIAWSPEAGTEIIIVPIDQPKNIKRFHTDSFMVFHFAGAFEQDNRLFVDYVWYPDSALLGALGDGTKVSWNELDSQVHGKLHRGVIDLESLHFESSPLWDGNCEYPQASTKRVAGRYNDIWMQSNEEIHGQLIFRLSKLSSDGQLKHIPMDIGQICLEPVLIEGEQNYIASMVFDSNTQHSQLFIINSDTLEVTAKIQMKQAIPLTFHGCWIDSQ</sequence>
<evidence type="ECO:0000256" key="1">
    <source>
        <dbReference type="ARBA" id="ARBA00006787"/>
    </source>
</evidence>
<dbReference type="GO" id="GO:0046872">
    <property type="term" value="F:metal ion binding"/>
    <property type="evidence" value="ECO:0007669"/>
    <property type="project" value="UniProtKB-KW"/>
</dbReference>
<dbReference type="OrthoDB" id="6636843at2"/>
<evidence type="ECO:0000256" key="3">
    <source>
        <dbReference type="ARBA" id="ARBA00023002"/>
    </source>
</evidence>
<dbReference type="EMBL" id="QNRT01000001">
    <property type="protein sequence ID" value="RBP52762.1"/>
    <property type="molecule type" value="Genomic_DNA"/>
</dbReference>
<comment type="cofactor">
    <cofactor evidence="5">
        <name>Fe(2+)</name>
        <dbReference type="ChEBI" id="CHEBI:29033"/>
    </cofactor>
    <text evidence="5">Binds 1 Fe(2+) ion per subunit.</text>
</comment>
<feature type="binding site" evidence="5">
    <location>
        <position position="212"/>
    </location>
    <ligand>
        <name>Fe cation</name>
        <dbReference type="ChEBI" id="CHEBI:24875"/>
        <note>catalytic</note>
    </ligand>
</feature>
<dbReference type="PANTHER" id="PTHR10543">
    <property type="entry name" value="BETA-CAROTENE DIOXYGENASE"/>
    <property type="match status" value="1"/>
</dbReference>
<comment type="similarity">
    <text evidence="1">Belongs to the carotenoid oxygenase family.</text>
</comment>
<gene>
    <name evidence="6" type="ORF">DFR28_101145</name>
</gene>
<comment type="caution">
    <text evidence="6">The sequence shown here is derived from an EMBL/GenBank/DDBJ whole genome shotgun (WGS) entry which is preliminary data.</text>
</comment>
<keyword evidence="3" id="KW-0560">Oxidoreductase</keyword>
<dbReference type="Pfam" id="PF03055">
    <property type="entry name" value="RPE65"/>
    <property type="match status" value="1"/>
</dbReference>
<evidence type="ECO:0000313" key="6">
    <source>
        <dbReference type="EMBL" id="RBP52762.1"/>
    </source>
</evidence>
<evidence type="ECO:0000256" key="4">
    <source>
        <dbReference type="ARBA" id="ARBA00023004"/>
    </source>
</evidence>
<dbReference type="Proteomes" id="UP000253083">
    <property type="component" value="Unassembled WGS sequence"/>
</dbReference>
<accession>A0A395JR05</accession>
<feature type="binding site" evidence="5">
    <location>
        <position position="452"/>
    </location>
    <ligand>
        <name>Fe cation</name>
        <dbReference type="ChEBI" id="CHEBI:24875"/>
        <note>catalytic</note>
    </ligand>
</feature>
<dbReference type="GO" id="GO:0010436">
    <property type="term" value="F:carotenoid dioxygenase activity"/>
    <property type="evidence" value="ECO:0007669"/>
    <property type="project" value="TreeGrafter"/>
</dbReference>
<name>A0A395JR05_9GAMM</name>
<dbReference type="AlphaFoldDB" id="A0A395JR05"/>
<dbReference type="PANTHER" id="PTHR10543:SF89">
    <property type="entry name" value="CAROTENOID 9,10(9',10')-CLEAVAGE DIOXYGENASE 1"/>
    <property type="match status" value="1"/>
</dbReference>
<evidence type="ECO:0000313" key="7">
    <source>
        <dbReference type="Proteomes" id="UP000253083"/>
    </source>
</evidence>
<feature type="binding site" evidence="5">
    <location>
        <position position="279"/>
    </location>
    <ligand>
        <name>Fe cation</name>
        <dbReference type="ChEBI" id="CHEBI:24875"/>
        <note>catalytic</note>
    </ligand>
</feature>
<keyword evidence="4 5" id="KW-0408">Iron</keyword>
<dbReference type="GO" id="GO:0016121">
    <property type="term" value="P:carotene catabolic process"/>
    <property type="evidence" value="ECO:0007669"/>
    <property type="project" value="TreeGrafter"/>
</dbReference>
<protein>
    <submittedName>
        <fullName evidence="6">All-trans-8'-apo-beta-carotenal 15,15'-oxygenase</fullName>
    </submittedName>
</protein>